<evidence type="ECO:0000313" key="2">
    <source>
        <dbReference type="EMBL" id="OQP44195.1"/>
    </source>
</evidence>
<feature type="transmembrane region" description="Helical" evidence="1">
    <location>
        <begin position="46"/>
        <end position="65"/>
    </location>
</feature>
<dbReference type="RefSeq" id="WP_014221156.1">
    <property type="nucleotide sequence ID" value="NZ_LWBO01000031.1"/>
</dbReference>
<keyword evidence="1" id="KW-1133">Transmembrane helix</keyword>
<dbReference type="Proteomes" id="UP000192277">
    <property type="component" value="Unassembled WGS sequence"/>
</dbReference>
<keyword evidence="3" id="KW-1185">Reference proteome</keyword>
<accession>A0ABX3NS62</accession>
<feature type="transmembrane region" description="Helical" evidence="1">
    <location>
        <begin position="72"/>
        <end position="92"/>
    </location>
</feature>
<name>A0ABX3NS62_9BACT</name>
<keyword evidence="1" id="KW-0812">Transmembrane</keyword>
<evidence type="ECO:0000313" key="3">
    <source>
        <dbReference type="Proteomes" id="UP000192277"/>
    </source>
</evidence>
<evidence type="ECO:0008006" key="4">
    <source>
        <dbReference type="Google" id="ProtNLM"/>
    </source>
</evidence>
<protein>
    <recommendedName>
        <fullName evidence="4">Transmembrane protein</fullName>
    </recommendedName>
</protein>
<proteinExistence type="predicted"/>
<feature type="transmembrane region" description="Helical" evidence="1">
    <location>
        <begin position="12"/>
        <end position="34"/>
    </location>
</feature>
<gene>
    <name evidence="2" type="ORF">A4D02_35705</name>
</gene>
<keyword evidence="1" id="KW-0472">Membrane</keyword>
<reference evidence="2 3" key="1">
    <citation type="submission" date="2016-04" db="EMBL/GenBank/DDBJ databases">
        <authorList>
            <person name="Chen L."/>
            <person name="Zhuang W."/>
            <person name="Wang G."/>
        </authorList>
    </citation>
    <scope>NUCLEOTIDE SEQUENCE [LARGE SCALE GENOMIC DNA]</scope>
    <source>
        <strain evidence="3">GR20</strain>
    </source>
</reference>
<dbReference type="EMBL" id="LWBO01000031">
    <property type="protein sequence ID" value="OQP44195.1"/>
    <property type="molecule type" value="Genomic_DNA"/>
</dbReference>
<organism evidence="2 3">
    <name type="scientific">Niastella koreensis</name>
    <dbReference type="NCBI Taxonomy" id="354356"/>
    <lineage>
        <taxon>Bacteria</taxon>
        <taxon>Pseudomonadati</taxon>
        <taxon>Bacteroidota</taxon>
        <taxon>Chitinophagia</taxon>
        <taxon>Chitinophagales</taxon>
        <taxon>Chitinophagaceae</taxon>
        <taxon>Niastella</taxon>
    </lineage>
</organism>
<evidence type="ECO:0000256" key="1">
    <source>
        <dbReference type="SAM" id="Phobius"/>
    </source>
</evidence>
<sequence>MDHHQAFKPNLRLLTGSLAATIGTYVLTALHHAYGALVYKTPWRMHIVYHGLIILLITGAFLLLYEWRKKKLFFVLYLAIAGLFFGALIGLYEGLYNHLIKNILFFAGLSPASMRWFYPASMYELPDNWLFEITGCLQAFTGAVQLYYTLKLFREINPPSLPASSFPTADRCLK</sequence>
<comment type="caution">
    <text evidence="2">The sequence shown here is derived from an EMBL/GenBank/DDBJ whole genome shotgun (WGS) entry which is preliminary data.</text>
</comment>